<protein>
    <recommendedName>
        <fullName evidence="3">RlpA-like protein double-psi beta-barrel domain-containing protein</fullName>
    </recommendedName>
</protein>
<dbReference type="OrthoDB" id="406505at2759"/>
<gene>
    <name evidence="4" type="ORF">RirG_175680</name>
</gene>
<comment type="caution">
    <text evidence="4">The sequence shown here is derived from an EMBL/GenBank/DDBJ whole genome shotgun (WGS) entry which is preliminary data.</text>
</comment>
<organism evidence="4 5">
    <name type="scientific">Rhizophagus irregularis (strain DAOM 197198w)</name>
    <name type="common">Glomus intraradices</name>
    <dbReference type="NCBI Taxonomy" id="1432141"/>
    <lineage>
        <taxon>Eukaryota</taxon>
        <taxon>Fungi</taxon>
        <taxon>Fungi incertae sedis</taxon>
        <taxon>Mucoromycota</taxon>
        <taxon>Glomeromycotina</taxon>
        <taxon>Glomeromycetes</taxon>
        <taxon>Glomerales</taxon>
        <taxon>Glomeraceae</taxon>
        <taxon>Rhizophagus</taxon>
    </lineage>
</organism>
<proteinExistence type="predicted"/>
<dbReference type="InterPro" id="IPR036908">
    <property type="entry name" value="RlpA-like_sf"/>
</dbReference>
<dbReference type="OMA" id="REHPCGR"/>
<dbReference type="PANTHER" id="PTHR31836">
    <property type="match status" value="1"/>
</dbReference>
<keyword evidence="5" id="KW-1185">Reference proteome</keyword>
<dbReference type="SUPFAM" id="SSF50685">
    <property type="entry name" value="Barwin-like endoglucanases"/>
    <property type="match status" value="1"/>
</dbReference>
<evidence type="ECO:0000259" key="3">
    <source>
        <dbReference type="Pfam" id="PF03330"/>
    </source>
</evidence>
<dbReference type="SMR" id="A0A015K0K7"/>
<dbReference type="Proteomes" id="UP000022910">
    <property type="component" value="Unassembled WGS sequence"/>
</dbReference>
<feature type="signal peptide" evidence="2">
    <location>
        <begin position="1"/>
        <end position="23"/>
    </location>
</feature>
<dbReference type="CDD" id="cd22191">
    <property type="entry name" value="DPBB_RlpA_EXP_N-like"/>
    <property type="match status" value="1"/>
</dbReference>
<dbReference type="Pfam" id="PF03330">
    <property type="entry name" value="DPBB_1"/>
    <property type="match status" value="1"/>
</dbReference>
<dbReference type="EMBL" id="JEMT01025829">
    <property type="protein sequence ID" value="EXX60919.1"/>
    <property type="molecule type" value="Genomic_DNA"/>
</dbReference>
<evidence type="ECO:0000313" key="5">
    <source>
        <dbReference type="Proteomes" id="UP000022910"/>
    </source>
</evidence>
<sequence>MTRLLQITLFLLAIMLVFINVNAFKGDATFYYTGLGACGTTNKNSELVFALPAKNFDPSPGGNPNKNKNCGRKAKVKFGSKSVIVRCVDRCAGCKPGDIDLSPAAFDKLADRKRGRILVTWEFIS</sequence>
<dbReference type="STRING" id="1432141.A0A015K0K7"/>
<dbReference type="AlphaFoldDB" id="A0A015K0K7"/>
<keyword evidence="1 2" id="KW-0732">Signal</keyword>
<evidence type="ECO:0000313" key="4">
    <source>
        <dbReference type="EMBL" id="EXX60919.1"/>
    </source>
</evidence>
<dbReference type="PANTHER" id="PTHR31836:SF28">
    <property type="entry name" value="SRCR DOMAIN-CONTAINING PROTEIN-RELATED"/>
    <property type="match status" value="1"/>
</dbReference>
<dbReference type="InterPro" id="IPR009009">
    <property type="entry name" value="RlpA-like_DPBB"/>
</dbReference>
<name>A0A015K0K7_RHIIW</name>
<dbReference type="InterPro" id="IPR051477">
    <property type="entry name" value="Expansin_CellWall"/>
</dbReference>
<feature type="chain" id="PRO_5001474704" description="RlpA-like protein double-psi beta-barrel domain-containing protein" evidence="2">
    <location>
        <begin position="24"/>
        <end position="125"/>
    </location>
</feature>
<reference evidence="4 5" key="1">
    <citation type="submission" date="2014-02" db="EMBL/GenBank/DDBJ databases">
        <title>Single nucleus genome sequencing reveals high similarity among nuclei of an endomycorrhizal fungus.</title>
        <authorList>
            <person name="Lin K."/>
            <person name="Geurts R."/>
            <person name="Zhang Z."/>
            <person name="Limpens E."/>
            <person name="Saunders D.G."/>
            <person name="Mu D."/>
            <person name="Pang E."/>
            <person name="Cao H."/>
            <person name="Cha H."/>
            <person name="Lin T."/>
            <person name="Zhou Q."/>
            <person name="Shang Y."/>
            <person name="Li Y."/>
            <person name="Ivanov S."/>
            <person name="Sharma T."/>
            <person name="Velzen R.V."/>
            <person name="Ruijter N.D."/>
            <person name="Aanen D.K."/>
            <person name="Win J."/>
            <person name="Kamoun S."/>
            <person name="Bisseling T."/>
            <person name="Huang S."/>
        </authorList>
    </citation>
    <scope>NUCLEOTIDE SEQUENCE [LARGE SCALE GENOMIC DNA]</scope>
    <source>
        <strain evidence="5">DAOM197198w</strain>
    </source>
</reference>
<dbReference type="Gene3D" id="2.40.40.10">
    <property type="entry name" value="RlpA-like domain"/>
    <property type="match status" value="1"/>
</dbReference>
<evidence type="ECO:0000256" key="2">
    <source>
        <dbReference type="SAM" id="SignalP"/>
    </source>
</evidence>
<dbReference type="HOGENOM" id="CLU_047639_6_2_1"/>
<accession>A0A015K0K7</accession>
<evidence type="ECO:0000256" key="1">
    <source>
        <dbReference type="ARBA" id="ARBA00022729"/>
    </source>
</evidence>
<feature type="domain" description="RlpA-like protein double-psi beta-barrel" evidence="3">
    <location>
        <begin position="69"/>
        <end position="120"/>
    </location>
</feature>